<name>A0A7Y0AWB7_9HYPH</name>
<dbReference type="RefSeq" id="WP_169590333.1">
    <property type="nucleotide sequence ID" value="NZ_JABBGK010000002.1"/>
</dbReference>
<protein>
    <submittedName>
        <fullName evidence="2">Uncharacterized protein</fullName>
    </submittedName>
</protein>
<dbReference type="InterPro" id="IPR010985">
    <property type="entry name" value="Ribbon_hlx_hlx"/>
</dbReference>
<gene>
    <name evidence="2" type="ORF">HHL25_11135</name>
</gene>
<reference evidence="2 3" key="1">
    <citation type="submission" date="2020-04" db="EMBL/GenBank/DDBJ databases">
        <title>Rhizobium sp. S-51 isolated from soil.</title>
        <authorList>
            <person name="Dahal R.H."/>
        </authorList>
    </citation>
    <scope>NUCLEOTIDE SEQUENCE [LARGE SCALE GENOMIC DNA]</scope>
    <source>
        <strain evidence="2 3">S-51</strain>
    </source>
</reference>
<proteinExistence type="predicted"/>
<comment type="caution">
    <text evidence="2">The sequence shown here is derived from an EMBL/GenBank/DDBJ whole genome shotgun (WGS) entry which is preliminary data.</text>
</comment>
<sequence length="63" mass="6859">MNRQMTIEMSEEMHAELERQAAAAGMTLEEYLTGVVITRVSREHSPHETGAEVDAGSAGKTDP</sequence>
<dbReference type="EMBL" id="JABBGK010000002">
    <property type="protein sequence ID" value="NML74678.1"/>
    <property type="molecule type" value="Genomic_DNA"/>
</dbReference>
<dbReference type="AlphaFoldDB" id="A0A7Y0AWB7"/>
<organism evidence="2 3">
    <name type="scientific">Rhizobium terricola</name>
    <dbReference type="NCBI Taxonomy" id="2728849"/>
    <lineage>
        <taxon>Bacteria</taxon>
        <taxon>Pseudomonadati</taxon>
        <taxon>Pseudomonadota</taxon>
        <taxon>Alphaproteobacteria</taxon>
        <taxon>Hyphomicrobiales</taxon>
        <taxon>Rhizobiaceae</taxon>
        <taxon>Rhizobium/Agrobacterium group</taxon>
        <taxon>Rhizobium</taxon>
    </lineage>
</organism>
<feature type="region of interest" description="Disordered" evidence="1">
    <location>
        <begin position="41"/>
        <end position="63"/>
    </location>
</feature>
<dbReference type="SUPFAM" id="SSF47598">
    <property type="entry name" value="Ribbon-helix-helix"/>
    <property type="match status" value="1"/>
</dbReference>
<dbReference type="Proteomes" id="UP000541470">
    <property type="component" value="Unassembled WGS sequence"/>
</dbReference>
<keyword evidence="3" id="KW-1185">Reference proteome</keyword>
<evidence type="ECO:0000313" key="3">
    <source>
        <dbReference type="Proteomes" id="UP000541470"/>
    </source>
</evidence>
<accession>A0A7Y0AWB7</accession>
<evidence type="ECO:0000256" key="1">
    <source>
        <dbReference type="SAM" id="MobiDB-lite"/>
    </source>
</evidence>
<feature type="compositionally biased region" description="Basic and acidic residues" evidence="1">
    <location>
        <begin position="41"/>
        <end position="50"/>
    </location>
</feature>
<dbReference type="GO" id="GO:0006355">
    <property type="term" value="P:regulation of DNA-templated transcription"/>
    <property type="evidence" value="ECO:0007669"/>
    <property type="project" value="InterPro"/>
</dbReference>
<evidence type="ECO:0000313" key="2">
    <source>
        <dbReference type="EMBL" id="NML74678.1"/>
    </source>
</evidence>